<proteinExistence type="predicted"/>
<accession>A0A6T9NQG4</accession>
<reference evidence="4" key="1">
    <citation type="submission" date="2021-01" db="EMBL/GenBank/DDBJ databases">
        <authorList>
            <person name="Corre E."/>
            <person name="Pelletier E."/>
            <person name="Niang G."/>
            <person name="Scheremetjew M."/>
            <person name="Finn R."/>
            <person name="Kale V."/>
            <person name="Holt S."/>
            <person name="Cochrane G."/>
            <person name="Meng A."/>
            <person name="Brown T."/>
            <person name="Cohen L."/>
        </authorList>
    </citation>
    <scope>NUCLEOTIDE SEQUENCE</scope>
    <source>
        <strain evidence="4">CCMP281</strain>
    </source>
</reference>
<keyword evidence="1" id="KW-0812">Transmembrane</keyword>
<gene>
    <name evidence="3" type="ORF">HERI1096_LOCUS38314</name>
    <name evidence="4" type="ORF">HERI1096_LOCUS38315</name>
</gene>
<keyword evidence="1" id="KW-1133">Transmembrane helix</keyword>
<feature type="chain" id="PRO_5036393732" description="EXPERA domain-containing protein" evidence="2">
    <location>
        <begin position="28"/>
        <end position="155"/>
    </location>
</feature>
<name>A0A6T9NQG4_9EUKA</name>
<protein>
    <recommendedName>
        <fullName evidence="5">EXPERA domain-containing protein</fullName>
    </recommendedName>
</protein>
<evidence type="ECO:0008006" key="5">
    <source>
        <dbReference type="Google" id="ProtNLM"/>
    </source>
</evidence>
<dbReference type="AlphaFoldDB" id="A0A6T9NQG4"/>
<keyword evidence="1" id="KW-0472">Membrane</keyword>
<evidence type="ECO:0000313" key="4">
    <source>
        <dbReference type="EMBL" id="CAE0150223.1"/>
    </source>
</evidence>
<feature type="transmembrane region" description="Helical" evidence="1">
    <location>
        <begin position="60"/>
        <end position="83"/>
    </location>
</feature>
<organism evidence="4">
    <name type="scientific">Haptolina ericina</name>
    <dbReference type="NCBI Taxonomy" id="156174"/>
    <lineage>
        <taxon>Eukaryota</taxon>
        <taxon>Haptista</taxon>
        <taxon>Haptophyta</taxon>
        <taxon>Prymnesiophyceae</taxon>
        <taxon>Prymnesiales</taxon>
        <taxon>Prymnesiaceae</taxon>
        <taxon>Haptolina</taxon>
    </lineage>
</organism>
<evidence type="ECO:0000256" key="1">
    <source>
        <dbReference type="SAM" id="Phobius"/>
    </source>
</evidence>
<keyword evidence="2" id="KW-0732">Signal</keyword>
<evidence type="ECO:0000313" key="3">
    <source>
        <dbReference type="EMBL" id="CAE0150221.1"/>
    </source>
</evidence>
<dbReference type="EMBL" id="HBHX01069374">
    <property type="protein sequence ID" value="CAE0150221.1"/>
    <property type="molecule type" value="Transcribed_RNA"/>
</dbReference>
<evidence type="ECO:0000256" key="2">
    <source>
        <dbReference type="SAM" id="SignalP"/>
    </source>
</evidence>
<sequence>MRPINLLLVILQTYFMLMNVTVERCYCAGPLSASDMRFLMPETLAFSQQHNPLFLARPRWMQIATCISAYGFFPFYLLIAIAAATERWALLRQPISLFVGAKLYAITYYHVMEFTSDQPPPNLVPYVSVEGPYLLSIALVLWQLRSQSKPKSKAL</sequence>
<feature type="transmembrane region" description="Helical" evidence="1">
    <location>
        <begin position="123"/>
        <end position="144"/>
    </location>
</feature>
<feature type="signal peptide" evidence="2">
    <location>
        <begin position="1"/>
        <end position="27"/>
    </location>
</feature>
<dbReference type="EMBL" id="HBHX01069375">
    <property type="protein sequence ID" value="CAE0150223.1"/>
    <property type="molecule type" value="Transcribed_RNA"/>
</dbReference>
<feature type="transmembrane region" description="Helical" evidence="1">
    <location>
        <begin position="95"/>
        <end position="111"/>
    </location>
</feature>